<dbReference type="Proteomes" id="UP000789702">
    <property type="component" value="Unassembled WGS sequence"/>
</dbReference>
<sequence length="51" mass="6122">WDNLIYLAVGRVEYLNQLIWVEAPLLLPEIAQEIEKTKKKRQLKYKLRPSI</sequence>
<feature type="non-terminal residue" evidence="1">
    <location>
        <position position="1"/>
    </location>
</feature>
<comment type="caution">
    <text evidence="1">The sequence shown here is derived from an EMBL/GenBank/DDBJ whole genome shotgun (WGS) entry which is preliminary data.</text>
</comment>
<dbReference type="EMBL" id="CAJVPU010027807">
    <property type="protein sequence ID" value="CAG8704927.1"/>
    <property type="molecule type" value="Genomic_DNA"/>
</dbReference>
<proteinExistence type="predicted"/>
<organism evidence="1 2">
    <name type="scientific">Dentiscutata heterogama</name>
    <dbReference type="NCBI Taxonomy" id="1316150"/>
    <lineage>
        <taxon>Eukaryota</taxon>
        <taxon>Fungi</taxon>
        <taxon>Fungi incertae sedis</taxon>
        <taxon>Mucoromycota</taxon>
        <taxon>Glomeromycotina</taxon>
        <taxon>Glomeromycetes</taxon>
        <taxon>Diversisporales</taxon>
        <taxon>Gigasporaceae</taxon>
        <taxon>Dentiscutata</taxon>
    </lineage>
</organism>
<accession>A0ACA9PGB8</accession>
<evidence type="ECO:0000313" key="2">
    <source>
        <dbReference type="Proteomes" id="UP000789702"/>
    </source>
</evidence>
<name>A0ACA9PGB8_9GLOM</name>
<keyword evidence="2" id="KW-1185">Reference proteome</keyword>
<gene>
    <name evidence="1" type="ORF">DHETER_LOCUS11947</name>
</gene>
<protein>
    <submittedName>
        <fullName evidence="1">13167_t:CDS:1</fullName>
    </submittedName>
</protein>
<evidence type="ECO:0000313" key="1">
    <source>
        <dbReference type="EMBL" id="CAG8704927.1"/>
    </source>
</evidence>
<reference evidence="1" key="1">
    <citation type="submission" date="2021-06" db="EMBL/GenBank/DDBJ databases">
        <authorList>
            <person name="Kallberg Y."/>
            <person name="Tangrot J."/>
            <person name="Rosling A."/>
        </authorList>
    </citation>
    <scope>NUCLEOTIDE SEQUENCE</scope>
    <source>
        <strain evidence="1">IL203A</strain>
    </source>
</reference>